<gene>
    <name evidence="3" type="ordered locus">Psesu_0951</name>
</gene>
<protein>
    <submittedName>
        <fullName evidence="3">Putative secreted protein</fullName>
    </submittedName>
</protein>
<proteinExistence type="predicted"/>
<dbReference type="AlphaFoldDB" id="E6WR57"/>
<accession>E6WR57</accession>
<feature type="chain" id="PRO_5003214429" evidence="2">
    <location>
        <begin position="28"/>
        <end position="487"/>
    </location>
</feature>
<keyword evidence="4" id="KW-1185">Reference proteome</keyword>
<keyword evidence="2" id="KW-0732">Signal</keyword>
<dbReference type="EMBL" id="CP002446">
    <property type="protein sequence ID" value="ADV26802.1"/>
    <property type="molecule type" value="Genomic_DNA"/>
</dbReference>
<dbReference type="eggNOG" id="COG2182">
    <property type="taxonomic scope" value="Bacteria"/>
</dbReference>
<dbReference type="KEGG" id="psu:Psesu_0951"/>
<evidence type="ECO:0000313" key="4">
    <source>
        <dbReference type="Proteomes" id="UP000008632"/>
    </source>
</evidence>
<sequence length="487" mass="50068">MSVRTNAKALLMTFGAALALSACGSGADDVVSPGVPAAPPPPAPAPAPAPAPTPTPGDQAAASCPDGTVSQGTIANNTLRACRLPSTILGDLILKQVDGVAYQIQGQVNVGEDQLGDSAVNDPAKRGRLYIEPGVTLFGESGPDVLLVQRGSQIHALGTREAPIVFTSRADLEGNGAKFDWAGVVLMGRAPINNCIGSATPGSANCQGAVEGTSNAFGGGNNPADSSGELSYVQVRYSGYVLGAGNELQSLTLVGVGSGTRISHFQSHYSGDDGIEIFGGTVNLSHIVITEADDDSLDTDWGWNGGIQHGLVVRKTPSVKGVSDSGSIFEWSAVDRTPTSTPKVSNFTVYTTDPSLDSLVKVNQGTQAHVWNSVLVTAPASANQKQADVCFDVSGTGTTIELLANHFSCDKRDKNATTTTYVDAADKTGTVFAASTLGADYVNGANEAAVTPVAVNAKHGFFQDVDYIGAAKDANGAWWTGWTVGLD</sequence>
<dbReference type="STRING" id="743721.Psesu_0951"/>
<feature type="compositionally biased region" description="Pro residues" evidence="1">
    <location>
        <begin position="36"/>
        <end position="55"/>
    </location>
</feature>
<dbReference type="Proteomes" id="UP000008632">
    <property type="component" value="Chromosome"/>
</dbReference>
<feature type="region of interest" description="Disordered" evidence="1">
    <location>
        <begin position="33"/>
        <end position="68"/>
    </location>
</feature>
<reference evidence="3 4" key="1">
    <citation type="submission" date="2011-01" db="EMBL/GenBank/DDBJ databases">
        <title>Complete sequence of Pseudoxanthomonas suwonensis 11-1.</title>
        <authorList>
            <consortium name="US DOE Joint Genome Institute"/>
            <person name="Lucas S."/>
            <person name="Copeland A."/>
            <person name="Lapidus A."/>
            <person name="Cheng J.-F."/>
            <person name="Goodwin L."/>
            <person name="Pitluck S."/>
            <person name="Teshima H."/>
            <person name="Detter J.C."/>
            <person name="Han C."/>
            <person name="Tapia R."/>
            <person name="Land M."/>
            <person name="Hauser L."/>
            <person name="Kyrpides N."/>
            <person name="Ivanova N."/>
            <person name="Ovchinnikova G."/>
            <person name="Siebers A.K."/>
            <person name="Allgaier M."/>
            <person name="Thelen M.P."/>
            <person name="Hugenholtz P."/>
            <person name="Gladden J."/>
            <person name="Woyke T."/>
        </authorList>
    </citation>
    <scope>NUCLEOTIDE SEQUENCE [LARGE SCALE GENOMIC DNA]</scope>
    <source>
        <strain evidence="4">11-1</strain>
    </source>
</reference>
<feature type="signal peptide" evidence="2">
    <location>
        <begin position="1"/>
        <end position="27"/>
    </location>
</feature>
<evidence type="ECO:0000256" key="1">
    <source>
        <dbReference type="SAM" id="MobiDB-lite"/>
    </source>
</evidence>
<dbReference type="PROSITE" id="PS51257">
    <property type="entry name" value="PROKAR_LIPOPROTEIN"/>
    <property type="match status" value="1"/>
</dbReference>
<evidence type="ECO:0000256" key="2">
    <source>
        <dbReference type="SAM" id="SignalP"/>
    </source>
</evidence>
<dbReference type="PANTHER" id="PTHR41339">
    <property type="entry name" value="LIPL48"/>
    <property type="match status" value="1"/>
</dbReference>
<evidence type="ECO:0000313" key="3">
    <source>
        <dbReference type="EMBL" id="ADV26802.1"/>
    </source>
</evidence>
<dbReference type="OrthoDB" id="237393at2"/>
<name>E6WR57_PSEUU</name>
<organism evidence="3 4">
    <name type="scientific">Pseudoxanthomonas suwonensis (strain 11-1)</name>
    <dbReference type="NCBI Taxonomy" id="743721"/>
    <lineage>
        <taxon>Bacteria</taxon>
        <taxon>Pseudomonadati</taxon>
        <taxon>Pseudomonadota</taxon>
        <taxon>Gammaproteobacteria</taxon>
        <taxon>Lysobacterales</taxon>
        <taxon>Lysobacteraceae</taxon>
        <taxon>Pseudoxanthomonas</taxon>
    </lineage>
</organism>
<dbReference type="HOGENOM" id="CLU_034925_1_0_6"/>
<dbReference type="PANTHER" id="PTHR41339:SF1">
    <property type="entry name" value="SECRETED PROTEIN"/>
    <property type="match status" value="1"/>
</dbReference>
<dbReference type="RefSeq" id="WP_013534632.1">
    <property type="nucleotide sequence ID" value="NC_014924.1"/>
</dbReference>